<dbReference type="InterPro" id="IPR046111">
    <property type="entry name" value="DUF6048"/>
</dbReference>
<organism evidence="2 3">
    <name type="scientific">Capnocytophaga gingivalis</name>
    <dbReference type="NCBI Taxonomy" id="1017"/>
    <lineage>
        <taxon>Bacteria</taxon>
        <taxon>Pseudomonadati</taxon>
        <taxon>Bacteroidota</taxon>
        <taxon>Flavobacteriia</taxon>
        <taxon>Flavobacteriales</taxon>
        <taxon>Flavobacteriaceae</taxon>
        <taxon>Capnocytophaga</taxon>
    </lineage>
</organism>
<dbReference type="Pfam" id="PF19515">
    <property type="entry name" value="DUF6048"/>
    <property type="match status" value="1"/>
</dbReference>
<dbReference type="RefSeq" id="WP_323983922.1">
    <property type="nucleotide sequence ID" value="NZ_JAYKBW010000012.1"/>
</dbReference>
<feature type="chain" id="PRO_5046551698" evidence="1">
    <location>
        <begin position="22"/>
        <end position="248"/>
    </location>
</feature>
<keyword evidence="3" id="KW-1185">Reference proteome</keyword>
<dbReference type="Proteomes" id="UP001311730">
    <property type="component" value="Unassembled WGS sequence"/>
</dbReference>
<reference evidence="2 3" key="1">
    <citation type="submission" date="2023-12" db="EMBL/GenBank/DDBJ databases">
        <title>Genomic sequences of Capnocytophaga and Parvimonas strains.</title>
        <authorList>
            <person name="Watt R.M."/>
            <person name="Wang M."/>
            <person name="Yang T."/>
            <person name="Tong W.M."/>
        </authorList>
    </citation>
    <scope>NUCLEOTIDE SEQUENCE [LARGE SCALE GENOMIC DNA]</scope>
    <source>
        <strain evidence="2 3">CCUG 13096</strain>
    </source>
</reference>
<sequence length="248" mass="29078">MKKKPVFIFFISLLLVGYSFAQEGQPESKTSTSLPAETPTLKKHYQHYGLRIGADISKLIRTFTDKNYEGLELVGDYRLNYRYYIAGEVGKEYKNSTTNYFDFATRGEYIRLGIDYNSYTNWYGMENMIYFGARYGFSSFSQEVSRYNLHTLHNTYWNESLSGSQSDILTTHRGRTAHWLEGSLGIKVELFKHFYAGASVRFSFLLYNKKDDQFPNFWIPGVQRVWEGSNFGINYNYTLSYMIPFYKK</sequence>
<dbReference type="EMBL" id="JAYKBW010000012">
    <property type="protein sequence ID" value="MEB3075785.1"/>
    <property type="molecule type" value="Genomic_DNA"/>
</dbReference>
<name>A0ABU5Z9Z4_9FLAO</name>
<proteinExistence type="predicted"/>
<evidence type="ECO:0000313" key="3">
    <source>
        <dbReference type="Proteomes" id="UP001311730"/>
    </source>
</evidence>
<feature type="signal peptide" evidence="1">
    <location>
        <begin position="1"/>
        <end position="21"/>
    </location>
</feature>
<gene>
    <name evidence="2" type="ORF">VJJ08_10840</name>
</gene>
<comment type="caution">
    <text evidence="2">The sequence shown here is derived from an EMBL/GenBank/DDBJ whole genome shotgun (WGS) entry which is preliminary data.</text>
</comment>
<evidence type="ECO:0000313" key="2">
    <source>
        <dbReference type="EMBL" id="MEB3075785.1"/>
    </source>
</evidence>
<protein>
    <submittedName>
        <fullName evidence="2">DUF6048 family protein</fullName>
    </submittedName>
</protein>
<accession>A0ABU5Z9Z4</accession>
<evidence type="ECO:0000256" key="1">
    <source>
        <dbReference type="SAM" id="SignalP"/>
    </source>
</evidence>
<keyword evidence="1" id="KW-0732">Signal</keyword>